<sequence>MKKIALCIVGIYSFALLSAQNPTDSLNTERSDSLPIHVTNSFSKRLDRFSSSRFYQMTYIGVPLVIGGLIVKSEDDHFRSLRNDYLPRFNRRADDYLQYAPAAVMLGMKVAGVKGRSSWGRMIVSDAFSALLMGSAVNTLKQTTHVVRPDGSNDRSFPSGHTATAFMMATMLTKEYGHKSPWIGIGAYTAASATGLMRMANNKHWLSDVLTGAGIGILSTEIGYYLADLIFKDKGINRFTNENTFNRMDKPSFLSLYLGLNVPLSGYDIDEQTEFRTSSGSTAGIEGAYFFNPYVGLGGRFTVSNTSIIVNNDQAESNSFDIMSLCGGAYFSYPLSSRWLVGSKLLGGYVHYPQLKLTDRFVPARNGFCIGSGVSLTFKAKEHCGVKFFLDYNLLSPHSKNSNEHMNMLALGTSFMITL</sequence>
<dbReference type="Gene3D" id="1.20.144.10">
    <property type="entry name" value="Phosphatidic acid phosphatase type 2/haloperoxidase"/>
    <property type="match status" value="1"/>
</dbReference>
<evidence type="ECO:0000313" key="3">
    <source>
        <dbReference type="EMBL" id="RHH80569.1"/>
    </source>
</evidence>
<dbReference type="InterPro" id="IPR011250">
    <property type="entry name" value="OMP/PagP_B-barrel"/>
</dbReference>
<gene>
    <name evidence="3" type="ORF">DW191_05675</name>
</gene>
<evidence type="ECO:0000256" key="1">
    <source>
        <dbReference type="SAM" id="SignalP"/>
    </source>
</evidence>
<dbReference type="Pfam" id="PF01569">
    <property type="entry name" value="PAP2"/>
    <property type="match status" value="1"/>
</dbReference>
<dbReference type="SUPFAM" id="SSF56925">
    <property type="entry name" value="OMPA-like"/>
    <property type="match status" value="1"/>
</dbReference>
<evidence type="ECO:0000313" key="4">
    <source>
        <dbReference type="Proteomes" id="UP000283732"/>
    </source>
</evidence>
<name>A0A414Y3C6_9BACT</name>
<keyword evidence="1" id="KW-0732">Signal</keyword>
<organism evidence="3 4">
    <name type="scientific">Parabacteroides merdae</name>
    <dbReference type="NCBI Taxonomy" id="46503"/>
    <lineage>
        <taxon>Bacteria</taxon>
        <taxon>Pseudomonadati</taxon>
        <taxon>Bacteroidota</taxon>
        <taxon>Bacteroidia</taxon>
        <taxon>Bacteroidales</taxon>
        <taxon>Tannerellaceae</taxon>
        <taxon>Parabacteroides</taxon>
    </lineage>
</organism>
<dbReference type="RefSeq" id="WP_122291008.1">
    <property type="nucleotide sequence ID" value="NZ_QRKC01000001.1"/>
</dbReference>
<comment type="caution">
    <text evidence="3">The sequence shown here is derived from an EMBL/GenBank/DDBJ whole genome shotgun (WGS) entry which is preliminary data.</text>
</comment>
<dbReference type="SMART" id="SM00014">
    <property type="entry name" value="acidPPc"/>
    <property type="match status" value="1"/>
</dbReference>
<dbReference type="EMBL" id="QRKC01000001">
    <property type="protein sequence ID" value="RHH80569.1"/>
    <property type="molecule type" value="Genomic_DNA"/>
</dbReference>
<feature type="chain" id="PRO_5019543432" evidence="1">
    <location>
        <begin position="20"/>
        <end position="419"/>
    </location>
</feature>
<evidence type="ECO:0000259" key="2">
    <source>
        <dbReference type="SMART" id="SM00014"/>
    </source>
</evidence>
<dbReference type="SUPFAM" id="SSF48317">
    <property type="entry name" value="Acid phosphatase/Vanadium-dependent haloperoxidase"/>
    <property type="match status" value="1"/>
</dbReference>
<dbReference type="InterPro" id="IPR000326">
    <property type="entry name" value="PAP2/HPO"/>
</dbReference>
<accession>A0A414Y3C6</accession>
<feature type="signal peptide" evidence="1">
    <location>
        <begin position="1"/>
        <end position="19"/>
    </location>
</feature>
<proteinExistence type="predicted"/>
<protein>
    <submittedName>
        <fullName evidence="3">Phosphatase PAP2 family protein</fullName>
    </submittedName>
</protein>
<reference evidence="3 4" key="1">
    <citation type="submission" date="2018-08" db="EMBL/GenBank/DDBJ databases">
        <title>A genome reference for cultivated species of the human gut microbiota.</title>
        <authorList>
            <person name="Zou Y."/>
            <person name="Xue W."/>
            <person name="Luo G."/>
        </authorList>
    </citation>
    <scope>NUCLEOTIDE SEQUENCE [LARGE SCALE GENOMIC DNA]</scope>
    <source>
        <strain evidence="3 4">AM16-50</strain>
    </source>
</reference>
<dbReference type="AlphaFoldDB" id="A0A414Y3C6"/>
<dbReference type="CDD" id="cd03394">
    <property type="entry name" value="PAP2_like_5"/>
    <property type="match status" value="1"/>
</dbReference>
<feature type="domain" description="Phosphatidic acid phosphatase type 2/haloperoxidase" evidence="2">
    <location>
        <begin position="123"/>
        <end position="224"/>
    </location>
</feature>
<dbReference type="Proteomes" id="UP000283732">
    <property type="component" value="Unassembled WGS sequence"/>
</dbReference>
<dbReference type="InterPro" id="IPR036938">
    <property type="entry name" value="PAP2/HPO_sf"/>
</dbReference>